<keyword evidence="3" id="KW-0132">Cell division</keyword>
<feature type="domain" description="TOG" evidence="7">
    <location>
        <begin position="364"/>
        <end position="605"/>
    </location>
</feature>
<reference evidence="9" key="2">
    <citation type="submission" date="2015-01" db="EMBL/GenBank/DDBJ databases">
        <title>Evolutionary Origins and Diversification of the Mycorrhizal Mutualists.</title>
        <authorList>
            <consortium name="DOE Joint Genome Institute"/>
            <consortium name="Mycorrhizal Genomics Consortium"/>
            <person name="Kohler A."/>
            <person name="Kuo A."/>
            <person name="Nagy L.G."/>
            <person name="Floudas D."/>
            <person name="Copeland A."/>
            <person name="Barry K.W."/>
            <person name="Cichocki N."/>
            <person name="Veneault-Fourrey C."/>
            <person name="LaButti K."/>
            <person name="Lindquist E.A."/>
            <person name="Lipzen A."/>
            <person name="Lundell T."/>
            <person name="Morin E."/>
            <person name="Murat C."/>
            <person name="Riley R."/>
            <person name="Ohm R."/>
            <person name="Sun H."/>
            <person name="Tunlid A."/>
            <person name="Henrissat B."/>
            <person name="Grigoriev I.V."/>
            <person name="Hibbett D.S."/>
            <person name="Martin F."/>
        </authorList>
    </citation>
    <scope>NUCLEOTIDE SEQUENCE [LARGE SCALE GENOMIC DNA]</scope>
    <source>
        <strain evidence="9">h7</strain>
    </source>
</reference>
<dbReference type="EMBL" id="KN831771">
    <property type="protein sequence ID" value="KIM45799.1"/>
    <property type="molecule type" value="Genomic_DNA"/>
</dbReference>
<dbReference type="Proteomes" id="UP000053424">
    <property type="component" value="Unassembled WGS sequence"/>
</dbReference>
<evidence type="ECO:0000256" key="3">
    <source>
        <dbReference type="ARBA" id="ARBA00022618"/>
    </source>
</evidence>
<evidence type="ECO:0000313" key="9">
    <source>
        <dbReference type="Proteomes" id="UP000053424"/>
    </source>
</evidence>
<keyword evidence="5" id="KW-0131">Cell cycle</keyword>
<dbReference type="InterPro" id="IPR034085">
    <property type="entry name" value="TOG"/>
</dbReference>
<evidence type="ECO:0000256" key="2">
    <source>
        <dbReference type="ARBA" id="ARBA00009549"/>
    </source>
</evidence>
<feature type="compositionally biased region" description="Polar residues" evidence="6">
    <location>
        <begin position="314"/>
        <end position="330"/>
    </location>
</feature>
<dbReference type="GO" id="GO:0090307">
    <property type="term" value="P:mitotic spindle assembly"/>
    <property type="evidence" value="ECO:0007669"/>
    <property type="project" value="TreeGrafter"/>
</dbReference>
<dbReference type="PANTHER" id="PTHR21567">
    <property type="entry name" value="CLASP"/>
    <property type="match status" value="1"/>
</dbReference>
<accession>A0A0C3CNY5</accession>
<dbReference type="OrthoDB" id="46159at2759"/>
<feature type="compositionally biased region" description="Polar residues" evidence="6">
    <location>
        <begin position="695"/>
        <end position="709"/>
    </location>
</feature>
<feature type="region of interest" description="Disordered" evidence="6">
    <location>
        <begin position="835"/>
        <end position="875"/>
    </location>
</feature>
<reference evidence="8 9" key="1">
    <citation type="submission" date="2014-04" db="EMBL/GenBank/DDBJ databases">
        <authorList>
            <consortium name="DOE Joint Genome Institute"/>
            <person name="Kuo A."/>
            <person name="Gay G."/>
            <person name="Dore J."/>
            <person name="Kohler A."/>
            <person name="Nagy L.G."/>
            <person name="Floudas D."/>
            <person name="Copeland A."/>
            <person name="Barry K.W."/>
            <person name="Cichocki N."/>
            <person name="Veneault-Fourrey C."/>
            <person name="LaButti K."/>
            <person name="Lindquist E.A."/>
            <person name="Lipzen A."/>
            <person name="Lundell T."/>
            <person name="Morin E."/>
            <person name="Murat C."/>
            <person name="Sun H."/>
            <person name="Tunlid A."/>
            <person name="Henrissat B."/>
            <person name="Grigoriev I.V."/>
            <person name="Hibbett D.S."/>
            <person name="Martin F."/>
            <person name="Nordberg H.P."/>
            <person name="Cantor M.N."/>
            <person name="Hua S.X."/>
        </authorList>
    </citation>
    <scope>NUCLEOTIDE SEQUENCE [LARGE SCALE GENOMIC DNA]</scope>
    <source>
        <strain evidence="9">h7</strain>
    </source>
</reference>
<feature type="region of interest" description="Disordered" evidence="6">
    <location>
        <begin position="638"/>
        <end position="788"/>
    </location>
</feature>
<dbReference type="Pfam" id="PF12348">
    <property type="entry name" value="CLASP_N"/>
    <property type="match status" value="1"/>
</dbReference>
<keyword evidence="5" id="KW-0498">Mitosis</keyword>
<sequence>MDSENSAYEKLIAQCKSMAIDVDVKVDALTKLQALFKKGGLEVPDSDILINILKLSLRTSNIHLTNATLSALPPILTFLISRPGASSQLPTSALASSTSTSSLSPATHDIFTLRSALNAFLPPGGVIDRLGEREKVQVKARETLVILGGYAFRSGAGSTSAAKAGKGLETPIAIFERFLKEGGLASKVWKVREQSITTLVHIRRAHHLFPIRPYLVLLVDCLEDMDPHVRDCARQAVVQLFTGPGVTDAARADLKNQMTKKGVRKTIVDGVLSKLLGGGLIESNSQSQEGSENGDGKKEYVPPSVALQSKRPRTVSQNTTGRMVSGSGSKEMSRPASRAAGSSPPPPQTPTTESTDIRPVYIASSRDLENEFAQMLKPFEGKETEHNWAARDQAIQRVRGMLKGDVHIRYSEPFLAALKDGFISWSTKTLASLRTTVAVNTCLLYSELAAALGTQLDPHCEVLYTHLLKMAGFTKKITAQQSQTSVAAIMTHTSAQPRLVIPLLWHTLQEKIVQARAYMVGNLKLYLELHGQRSKNAIDASNMLETLEKFLKKALADANPAARESARVLFWVFEDIWQDRGRAILEGLDAVARKQLEKACPNPTAQSILPPSTPVASKKTSVAAAIAASRAKARAIATAPPSLRHQATSGSHSAAPKRAGSPNTSPRSSLNRPTSPLRVSTSPPSPSRRAVSSTITRATSAGSVLTTSHVRIPSGGSDKAQRSTSPSLSDSGARRRLSSPLVSTTSTTRKPLSSKVPPSPSSSMGQGSPMPRASISRSNGPAEPPTRRSISQIMGLDDDSDLLMAQKVPIPDDDSDSDGGNAVNLMSFSSPFEAYPPTKPGPKSQAITLSPVSDSRPTVSNALSSGSVSDMASGQQPVVEDALRARAEQAESAAERLLELVEPEDEGLSHHPTLPPSLLKSTNGHAQATPKAKVKPIPLPTMRNKMPPVTPNNRASAIMRQAALFEDSPARNGRSTSLLDALQNQKQETGWGLKRKALSAQVSAITTNVSSARVQELEELITALDSGDADVAALKRLALICMENTVAELSSPPLSPGGLHPSSPTPVVPSDSTLVLHSDIWEKNKTFDRFFNALIKYLEPSRAEEELAYGLIVAWEVLESQSSYLDGKEGDLFSMILRVRYCNKVNVLEGTNTIRDALTSKADPVYGLTTMHASLRLFYSEAPPTPEDEEIKAATYAFGLMALGKFILRLPAEIAEEEIPRLKGTLITALNDKSSLIVRESAAASIIAAQLVLRDETHLFTLLDGLADEKKNLLTYLFDKHGAREAGNVTSNGGIDKLEKEIRRLDTRTSTPLRSGI</sequence>
<evidence type="ECO:0000256" key="1">
    <source>
        <dbReference type="ARBA" id="ARBA00004186"/>
    </source>
</evidence>
<dbReference type="SMART" id="SM01349">
    <property type="entry name" value="TOG"/>
    <property type="match status" value="1"/>
</dbReference>
<dbReference type="GO" id="GO:0005876">
    <property type="term" value="C:spindle microtubule"/>
    <property type="evidence" value="ECO:0007669"/>
    <property type="project" value="TreeGrafter"/>
</dbReference>
<feature type="compositionally biased region" description="Polar residues" evidence="6">
    <location>
        <begin position="661"/>
        <end position="671"/>
    </location>
</feature>
<evidence type="ECO:0000313" key="8">
    <source>
        <dbReference type="EMBL" id="KIM45799.1"/>
    </source>
</evidence>
<evidence type="ECO:0000256" key="4">
    <source>
        <dbReference type="ARBA" id="ARBA00022701"/>
    </source>
</evidence>
<dbReference type="GO" id="GO:0051301">
    <property type="term" value="P:cell division"/>
    <property type="evidence" value="ECO:0007669"/>
    <property type="project" value="UniProtKB-KW"/>
</dbReference>
<evidence type="ECO:0000259" key="7">
    <source>
        <dbReference type="SMART" id="SM01349"/>
    </source>
</evidence>
<dbReference type="Gene3D" id="1.25.10.10">
    <property type="entry name" value="Leucine-rich Repeat Variant"/>
    <property type="match status" value="2"/>
</dbReference>
<comment type="subcellular location">
    <subcellularLocation>
        <location evidence="1">Cytoplasm</location>
        <location evidence="1">Cytoskeleton</location>
        <location evidence="1">Spindle</location>
    </subcellularLocation>
</comment>
<keyword evidence="9" id="KW-1185">Reference proteome</keyword>
<protein>
    <recommendedName>
        <fullName evidence="7">TOG domain-containing protein</fullName>
    </recommendedName>
</protein>
<gene>
    <name evidence="8" type="ORF">M413DRAFT_440836</name>
</gene>
<feature type="compositionally biased region" description="Polar residues" evidence="6">
    <location>
        <begin position="845"/>
        <end position="875"/>
    </location>
</feature>
<name>A0A0C3CNY5_HEBCY</name>
<comment type="similarity">
    <text evidence="2">Belongs to the CLASP family.</text>
</comment>
<dbReference type="STRING" id="686832.A0A0C3CNY5"/>
<dbReference type="GO" id="GO:1990023">
    <property type="term" value="C:mitotic spindle midzone"/>
    <property type="evidence" value="ECO:0007669"/>
    <property type="project" value="TreeGrafter"/>
</dbReference>
<dbReference type="InterPro" id="IPR024395">
    <property type="entry name" value="CLASP_N_dom"/>
</dbReference>
<dbReference type="InterPro" id="IPR011989">
    <property type="entry name" value="ARM-like"/>
</dbReference>
<dbReference type="InterPro" id="IPR016024">
    <property type="entry name" value="ARM-type_fold"/>
</dbReference>
<dbReference type="GO" id="GO:0005815">
    <property type="term" value="C:microtubule organizing center"/>
    <property type="evidence" value="ECO:0007669"/>
    <property type="project" value="TreeGrafter"/>
</dbReference>
<feature type="region of interest" description="Disordered" evidence="6">
    <location>
        <begin position="281"/>
        <end position="357"/>
    </location>
</feature>
<evidence type="ECO:0000256" key="5">
    <source>
        <dbReference type="ARBA" id="ARBA00022776"/>
    </source>
</evidence>
<dbReference type="PANTHER" id="PTHR21567:SF9">
    <property type="entry name" value="CLIP-ASSOCIATING PROTEIN"/>
    <property type="match status" value="1"/>
</dbReference>
<dbReference type="HOGENOM" id="CLU_003840_0_0_1"/>
<proteinExistence type="inferred from homology"/>
<evidence type="ECO:0000256" key="6">
    <source>
        <dbReference type="SAM" id="MobiDB-lite"/>
    </source>
</evidence>
<feature type="compositionally biased region" description="Low complexity" evidence="6">
    <location>
        <begin position="282"/>
        <end position="291"/>
    </location>
</feature>
<dbReference type="GO" id="GO:0008017">
    <property type="term" value="F:microtubule binding"/>
    <property type="evidence" value="ECO:0007669"/>
    <property type="project" value="TreeGrafter"/>
</dbReference>
<dbReference type="SUPFAM" id="SSF48371">
    <property type="entry name" value="ARM repeat"/>
    <property type="match status" value="1"/>
</dbReference>
<organism evidence="8 9">
    <name type="scientific">Hebeloma cylindrosporum</name>
    <dbReference type="NCBI Taxonomy" id="76867"/>
    <lineage>
        <taxon>Eukaryota</taxon>
        <taxon>Fungi</taxon>
        <taxon>Dikarya</taxon>
        <taxon>Basidiomycota</taxon>
        <taxon>Agaricomycotina</taxon>
        <taxon>Agaricomycetes</taxon>
        <taxon>Agaricomycetidae</taxon>
        <taxon>Agaricales</taxon>
        <taxon>Agaricineae</taxon>
        <taxon>Hymenogastraceae</taxon>
        <taxon>Hebeloma</taxon>
    </lineage>
</organism>
<feature type="compositionally biased region" description="Low complexity" evidence="6">
    <location>
        <begin position="738"/>
        <end position="771"/>
    </location>
</feature>
<keyword evidence="4" id="KW-0493">Microtubule</keyword>
<dbReference type="GO" id="GO:0005881">
    <property type="term" value="C:cytoplasmic microtubule"/>
    <property type="evidence" value="ECO:0007669"/>
    <property type="project" value="TreeGrafter"/>
</dbReference>
<feature type="compositionally biased region" description="Low complexity" evidence="6">
    <location>
        <begin position="672"/>
        <end position="694"/>
    </location>
</feature>